<dbReference type="GO" id="GO:0016757">
    <property type="term" value="F:glycosyltransferase activity"/>
    <property type="evidence" value="ECO:0007669"/>
    <property type="project" value="TreeGrafter"/>
</dbReference>
<dbReference type="AlphaFoldDB" id="A0AB38RG77"/>
<protein>
    <submittedName>
        <fullName evidence="1">Glycosyltransferase family 4 protein</fullName>
    </submittedName>
</protein>
<reference evidence="2" key="1">
    <citation type="journal article" date="2022" name="Environ. Microbiol.">
        <title>Functional analysis, diversity, and distribution of carbendazim hydrolases MheI and CbmA, responsible for the initial step in carbendazim degradation.</title>
        <authorList>
            <person name="Zhang M."/>
            <person name="Bai X."/>
            <person name="Li Q."/>
            <person name="Zhang L."/>
            <person name="Zhu Q."/>
            <person name="Gao S."/>
            <person name="Ke Z."/>
            <person name="Jiang M."/>
            <person name="Hu J."/>
            <person name="Qiu J."/>
            <person name="Hong Q."/>
        </authorList>
    </citation>
    <scope>NUCLEOTIDE SEQUENCE [LARGE SCALE GENOMIC DNA]</scope>
    <source>
        <strain evidence="2">djl-6</strain>
    </source>
</reference>
<dbReference type="PANTHER" id="PTHR45947:SF3">
    <property type="entry name" value="SULFOQUINOVOSYL TRANSFERASE SQD2"/>
    <property type="match status" value="1"/>
</dbReference>
<evidence type="ECO:0000313" key="2">
    <source>
        <dbReference type="Proteomes" id="UP000831484"/>
    </source>
</evidence>
<dbReference type="Proteomes" id="UP000831484">
    <property type="component" value="Chromosome"/>
</dbReference>
<dbReference type="Pfam" id="PF13692">
    <property type="entry name" value="Glyco_trans_1_4"/>
    <property type="match status" value="1"/>
</dbReference>
<dbReference type="SUPFAM" id="SSF53756">
    <property type="entry name" value="UDP-Glycosyltransferase/glycogen phosphorylase"/>
    <property type="match status" value="1"/>
</dbReference>
<dbReference type="CDD" id="cd03801">
    <property type="entry name" value="GT4_PimA-like"/>
    <property type="match status" value="1"/>
</dbReference>
<proteinExistence type="predicted"/>
<sequence length="388" mass="42461">MTRLLMTAYACDPNQGSESGAGWALLSAASELCESITVVTRSGEAPALESECEQLGCEVRVVRIATLPAEEAGSYGRYLRWLWHTSLFVRREAANFDVLHHATFASDWLPPPVLFGGAGGVRLVWGPAGGNTYPPMPLARRIGMRYLATTAVRTCSTKAVRSLTHIFMSGRVDTFIAMNSDSGRGAPRARNVVVQPNCVLDYDGIEKQAVPRPKRRLLFVGRLLQYKGIDLILDALEQLGTDWSMTFVGEGPARGRIEKSLPYRRGQVTLRGWRDRSEVVSEMGASSALLFPSMHDSGGWVAAEAAAVGLPVVCLDLGGVPTLAGRNAVTIQVAPASTLSSRIARSIVETELSLFEPQRDWTRSRLKLVLSRSYGQCNERRHTNSEKW</sequence>
<dbReference type="Gene3D" id="3.40.50.2000">
    <property type="entry name" value="Glycogen Phosphorylase B"/>
    <property type="match status" value="2"/>
</dbReference>
<organism evidence="1 2">
    <name type="scientific">Rhodococcus qingshengii JCM 15477</name>
    <dbReference type="NCBI Taxonomy" id="1303681"/>
    <lineage>
        <taxon>Bacteria</taxon>
        <taxon>Bacillati</taxon>
        <taxon>Actinomycetota</taxon>
        <taxon>Actinomycetes</taxon>
        <taxon>Mycobacteriales</taxon>
        <taxon>Nocardiaceae</taxon>
        <taxon>Rhodococcus</taxon>
        <taxon>Rhodococcus erythropolis group</taxon>
    </lineage>
</organism>
<dbReference type="PANTHER" id="PTHR45947">
    <property type="entry name" value="SULFOQUINOVOSYL TRANSFERASE SQD2"/>
    <property type="match status" value="1"/>
</dbReference>
<name>A0AB38RG77_RHOSG</name>
<dbReference type="InterPro" id="IPR050194">
    <property type="entry name" value="Glycosyltransferase_grp1"/>
</dbReference>
<keyword evidence="2" id="KW-1185">Reference proteome</keyword>
<dbReference type="RefSeq" id="WP_042452263.1">
    <property type="nucleotide sequence ID" value="NZ_CP096563.1"/>
</dbReference>
<dbReference type="EMBL" id="CP096563">
    <property type="protein sequence ID" value="UPU44333.1"/>
    <property type="molecule type" value="Genomic_DNA"/>
</dbReference>
<evidence type="ECO:0000313" key="1">
    <source>
        <dbReference type="EMBL" id="UPU44333.1"/>
    </source>
</evidence>
<accession>A0AB38RG77</accession>
<gene>
    <name evidence="1" type="ORF">M0639_06495</name>
</gene>